<dbReference type="AlphaFoldDB" id="A0A7S2IYR5"/>
<evidence type="ECO:0000256" key="1">
    <source>
        <dbReference type="SAM" id="MobiDB-lite"/>
    </source>
</evidence>
<sequence>MEAPASRSSSSSSSDRGVVESKSSGRSEQEGSKTLAITPESSQSSQNGAKVSRNSSKASTFGFGGLWSRKSSGRDSTATRSTSSTRSGDPTSSAEAWSASLDEYLQPHAVADATKPRARKARSTGATTRISGAFSYGKRLLPSFRRVQVEVV</sequence>
<feature type="compositionally biased region" description="Basic and acidic residues" evidence="1">
    <location>
        <begin position="17"/>
        <end position="31"/>
    </location>
</feature>
<proteinExistence type="predicted"/>
<protein>
    <submittedName>
        <fullName evidence="2">Uncharacterized protein</fullName>
    </submittedName>
</protein>
<feature type="compositionally biased region" description="Low complexity" evidence="1">
    <location>
        <begin position="74"/>
        <end position="94"/>
    </location>
</feature>
<organism evidence="2">
    <name type="scientific">Alexandrium andersonii</name>
    <dbReference type="NCBI Taxonomy" id="327968"/>
    <lineage>
        <taxon>Eukaryota</taxon>
        <taxon>Sar</taxon>
        <taxon>Alveolata</taxon>
        <taxon>Dinophyceae</taxon>
        <taxon>Gonyaulacales</taxon>
        <taxon>Pyrocystaceae</taxon>
        <taxon>Alexandrium</taxon>
    </lineage>
</organism>
<gene>
    <name evidence="2" type="ORF">AAND1436_LOCUS44819</name>
</gene>
<name>A0A7S2IYR5_9DINO</name>
<feature type="compositionally biased region" description="Polar residues" evidence="1">
    <location>
        <begin position="39"/>
        <end position="59"/>
    </location>
</feature>
<accession>A0A7S2IYR5</accession>
<feature type="compositionally biased region" description="Low complexity" evidence="1">
    <location>
        <begin position="1"/>
        <end position="16"/>
    </location>
</feature>
<evidence type="ECO:0000313" key="2">
    <source>
        <dbReference type="EMBL" id="CAD9531358.1"/>
    </source>
</evidence>
<dbReference type="EMBL" id="HBGQ01093876">
    <property type="protein sequence ID" value="CAD9531358.1"/>
    <property type="molecule type" value="Transcribed_RNA"/>
</dbReference>
<reference evidence="2" key="1">
    <citation type="submission" date="2021-01" db="EMBL/GenBank/DDBJ databases">
        <authorList>
            <person name="Corre E."/>
            <person name="Pelletier E."/>
            <person name="Niang G."/>
            <person name="Scheremetjew M."/>
            <person name="Finn R."/>
            <person name="Kale V."/>
            <person name="Holt S."/>
            <person name="Cochrane G."/>
            <person name="Meng A."/>
            <person name="Brown T."/>
            <person name="Cohen L."/>
        </authorList>
    </citation>
    <scope>NUCLEOTIDE SEQUENCE</scope>
    <source>
        <strain evidence="2">CCMP2222</strain>
    </source>
</reference>
<feature type="region of interest" description="Disordered" evidence="1">
    <location>
        <begin position="1"/>
        <end position="100"/>
    </location>
</feature>